<organism evidence="1 2">
    <name type="scientific">Actinomadura logoneensis</name>
    <dbReference type="NCBI Taxonomy" id="2293572"/>
    <lineage>
        <taxon>Bacteria</taxon>
        <taxon>Bacillati</taxon>
        <taxon>Actinomycetota</taxon>
        <taxon>Actinomycetes</taxon>
        <taxon>Streptosporangiales</taxon>
        <taxon>Thermomonosporaceae</taxon>
        <taxon>Actinomadura</taxon>
    </lineage>
</organism>
<dbReference type="EMBL" id="QURH01001029">
    <property type="protein sequence ID" value="RFU36844.1"/>
    <property type="molecule type" value="Genomic_DNA"/>
</dbReference>
<reference evidence="1 2" key="1">
    <citation type="submission" date="2018-08" db="EMBL/GenBank/DDBJ databases">
        <title>Actinomadura jelena sp. nov., a novel Actinomycete isolated from soil in Chad.</title>
        <authorList>
            <person name="Shi L."/>
        </authorList>
    </citation>
    <scope>NUCLEOTIDE SEQUENCE [LARGE SCALE GENOMIC DNA]</scope>
    <source>
        <strain evidence="1 2">NEAU-G17</strain>
    </source>
</reference>
<protein>
    <submittedName>
        <fullName evidence="1">Uncharacterized protein</fullName>
    </submittedName>
</protein>
<dbReference type="Proteomes" id="UP000261811">
    <property type="component" value="Unassembled WGS sequence"/>
</dbReference>
<comment type="caution">
    <text evidence="1">The sequence shown here is derived from an EMBL/GenBank/DDBJ whole genome shotgun (WGS) entry which is preliminary data.</text>
</comment>
<accession>A0A372JAL2</accession>
<evidence type="ECO:0000313" key="2">
    <source>
        <dbReference type="Proteomes" id="UP000261811"/>
    </source>
</evidence>
<gene>
    <name evidence="1" type="ORF">DZF91_35980</name>
</gene>
<proteinExistence type="predicted"/>
<sequence>MLDTSLILPLMKIGSPGGKTESPANLGKLITEPWLGELHIAHVFDLEDRFQYVTTDDCARLGIKPDELPHLRVHNLMHRRGKPRIVQGTHRIGFLLGGDLEASLLLVDALWDQIEPQIPGELIAAVPARDMLMVTGSQVEGGVEALVQNADQVWEDMKQRQDERLKLTRSLLVRRDGKWRLKQ</sequence>
<evidence type="ECO:0000313" key="1">
    <source>
        <dbReference type="EMBL" id="RFU36844.1"/>
    </source>
</evidence>
<dbReference type="AlphaFoldDB" id="A0A372JAL2"/>
<name>A0A372JAL2_9ACTN</name>
<keyword evidence="2" id="KW-1185">Reference proteome</keyword>